<dbReference type="GO" id="GO:0001734">
    <property type="term" value="F:mRNA m(6)A methyltransferase activity"/>
    <property type="evidence" value="ECO:0007669"/>
    <property type="project" value="UniProtKB-ARBA"/>
</dbReference>
<reference evidence="4" key="1">
    <citation type="journal article" date="2015" name="Nature">
        <title>Complex archaea that bridge the gap between prokaryotes and eukaryotes.</title>
        <authorList>
            <person name="Spang A."/>
            <person name="Saw J.H."/>
            <person name="Jorgensen S.L."/>
            <person name="Zaremba-Niedzwiedzka K."/>
            <person name="Martijn J."/>
            <person name="Lind A.E."/>
            <person name="van Eijk R."/>
            <person name="Schleper C."/>
            <person name="Guy L."/>
            <person name="Ettema T.J."/>
        </authorList>
    </citation>
    <scope>NUCLEOTIDE SEQUENCE</scope>
</reference>
<keyword evidence="3" id="KW-0949">S-adenosyl-L-methionine</keyword>
<dbReference type="GO" id="GO:0032259">
    <property type="term" value="P:methylation"/>
    <property type="evidence" value="ECO:0007669"/>
    <property type="project" value="UniProtKB-KW"/>
</dbReference>
<dbReference type="GO" id="GO:0003676">
    <property type="term" value="F:nucleic acid binding"/>
    <property type="evidence" value="ECO:0007669"/>
    <property type="project" value="InterPro"/>
</dbReference>
<dbReference type="Pfam" id="PF05063">
    <property type="entry name" value="MT-A70"/>
    <property type="match status" value="1"/>
</dbReference>
<evidence type="ECO:0000313" key="4">
    <source>
        <dbReference type="EMBL" id="KKN33626.1"/>
    </source>
</evidence>
<dbReference type="PANTHER" id="PTHR12829">
    <property type="entry name" value="N6-ADENOSINE-METHYLTRANSFERASE"/>
    <property type="match status" value="1"/>
</dbReference>
<dbReference type="PROSITE" id="PS00092">
    <property type="entry name" value="N6_MTASE"/>
    <property type="match status" value="1"/>
</dbReference>
<keyword evidence="2" id="KW-0808">Transferase</keyword>
<proteinExistence type="predicted"/>
<protein>
    <submittedName>
        <fullName evidence="4">Uncharacterized protein</fullName>
    </submittedName>
</protein>
<comment type="caution">
    <text evidence="4">The sequence shown here is derived from an EMBL/GenBank/DDBJ whole genome shotgun (WGS) entry which is preliminary data.</text>
</comment>
<dbReference type="AlphaFoldDB" id="A0A0F9S9C9"/>
<dbReference type="InterPro" id="IPR002052">
    <property type="entry name" value="DNA_methylase_N6_adenine_CS"/>
</dbReference>
<dbReference type="EMBL" id="LAZR01002162">
    <property type="protein sequence ID" value="KKN33626.1"/>
    <property type="molecule type" value="Genomic_DNA"/>
</dbReference>
<gene>
    <name evidence="4" type="ORF">LCGC14_0801640</name>
</gene>
<dbReference type="PROSITE" id="PS51143">
    <property type="entry name" value="MT_A70"/>
    <property type="match status" value="1"/>
</dbReference>
<accession>A0A0F9S9C9</accession>
<evidence type="ECO:0000256" key="2">
    <source>
        <dbReference type="ARBA" id="ARBA00022679"/>
    </source>
</evidence>
<keyword evidence="1" id="KW-0489">Methyltransferase</keyword>
<name>A0A0F9S9C9_9ZZZZ</name>
<organism evidence="4">
    <name type="scientific">marine sediment metagenome</name>
    <dbReference type="NCBI Taxonomy" id="412755"/>
    <lineage>
        <taxon>unclassified sequences</taxon>
        <taxon>metagenomes</taxon>
        <taxon>ecological metagenomes</taxon>
    </lineage>
</organism>
<dbReference type="InterPro" id="IPR007757">
    <property type="entry name" value="MT-A70-like"/>
</dbReference>
<evidence type="ECO:0000256" key="3">
    <source>
        <dbReference type="ARBA" id="ARBA00022691"/>
    </source>
</evidence>
<sequence length="183" mass="20567">MKKYQIIYADPPWAMSGGVYNPSYPTMGIEVLIKLPVLELSDSNCALFLWVLNSRLDEGLAVMKSWGFDFKTVAFCWVKTSQKTGMPNCRVGSFTLGGIELCLLGLKGKLKRQILNIRQVLLQPRQGHSQKPDKIRDDVVRLYGDLPRIELFARQKVEGWDCWGNEVDSDIELGGSNANSKKG</sequence>
<dbReference type="PANTHER" id="PTHR12829:SF7">
    <property type="entry name" value="N6-ADENOSINE-METHYLTRANSFERASE CATALYTIC SUBUNIT"/>
    <property type="match status" value="1"/>
</dbReference>
<dbReference type="SUPFAM" id="SSF53335">
    <property type="entry name" value="S-adenosyl-L-methionine-dependent methyltransferases"/>
    <property type="match status" value="1"/>
</dbReference>
<evidence type="ECO:0000256" key="1">
    <source>
        <dbReference type="ARBA" id="ARBA00022603"/>
    </source>
</evidence>
<dbReference type="InterPro" id="IPR029063">
    <property type="entry name" value="SAM-dependent_MTases_sf"/>
</dbReference>